<feature type="domain" description="Fungal lipase-type" evidence="1">
    <location>
        <begin position="482"/>
        <end position="521"/>
    </location>
</feature>
<organism evidence="2 3">
    <name type="scientific">Heterostelium pallidum (strain ATCC 26659 / Pp 5 / PN500)</name>
    <name type="common">Cellular slime mold</name>
    <name type="synonym">Polysphondylium pallidum</name>
    <dbReference type="NCBI Taxonomy" id="670386"/>
    <lineage>
        <taxon>Eukaryota</taxon>
        <taxon>Amoebozoa</taxon>
        <taxon>Evosea</taxon>
        <taxon>Eumycetozoa</taxon>
        <taxon>Dictyostelia</taxon>
        <taxon>Acytosteliales</taxon>
        <taxon>Acytosteliaceae</taxon>
        <taxon>Heterostelium</taxon>
    </lineage>
</organism>
<dbReference type="GO" id="GO:0006629">
    <property type="term" value="P:lipid metabolic process"/>
    <property type="evidence" value="ECO:0007669"/>
    <property type="project" value="InterPro"/>
</dbReference>
<dbReference type="CDD" id="cd00519">
    <property type="entry name" value="Lipase_3"/>
    <property type="match status" value="1"/>
</dbReference>
<proteinExistence type="predicted"/>
<dbReference type="OMA" id="VWINEYN"/>
<dbReference type="PANTHER" id="PTHR45856">
    <property type="entry name" value="ALPHA/BETA-HYDROLASES SUPERFAMILY PROTEIN"/>
    <property type="match status" value="1"/>
</dbReference>
<comment type="caution">
    <text evidence="2">The sequence shown here is derived from an EMBL/GenBank/DDBJ whole genome shotgun (WGS) entry which is preliminary data.</text>
</comment>
<evidence type="ECO:0000313" key="3">
    <source>
        <dbReference type="Proteomes" id="UP000001396"/>
    </source>
</evidence>
<dbReference type="Pfam" id="PF01764">
    <property type="entry name" value="Lipase_3"/>
    <property type="match status" value="2"/>
</dbReference>
<name>D3B176_HETP5</name>
<dbReference type="AlphaFoldDB" id="D3B176"/>
<dbReference type="EMBL" id="ADBJ01000008">
    <property type="protein sequence ID" value="EFA85050.1"/>
    <property type="molecule type" value="Genomic_DNA"/>
</dbReference>
<dbReference type="SUPFAM" id="SSF53474">
    <property type="entry name" value="alpha/beta-Hydrolases"/>
    <property type="match status" value="2"/>
</dbReference>
<feature type="domain" description="Fungal lipase-type" evidence="1">
    <location>
        <begin position="66"/>
        <end position="199"/>
    </location>
</feature>
<reference evidence="2 3" key="1">
    <citation type="journal article" date="2011" name="Genome Res.">
        <title>Phylogeny-wide analysis of social amoeba genomes highlights ancient origins for complex intercellular communication.</title>
        <authorList>
            <person name="Heidel A.J."/>
            <person name="Lawal H.M."/>
            <person name="Felder M."/>
            <person name="Schilde C."/>
            <person name="Helps N.R."/>
            <person name="Tunggal B."/>
            <person name="Rivero F."/>
            <person name="John U."/>
            <person name="Schleicher M."/>
            <person name="Eichinger L."/>
            <person name="Platzer M."/>
            <person name="Noegel A.A."/>
            <person name="Schaap P."/>
            <person name="Gloeckner G."/>
        </authorList>
    </citation>
    <scope>NUCLEOTIDE SEQUENCE [LARGE SCALE GENOMIC DNA]</scope>
    <source>
        <strain evidence="3">ATCC 26659 / Pp 5 / PN500</strain>
    </source>
</reference>
<dbReference type="Proteomes" id="UP000001396">
    <property type="component" value="Unassembled WGS sequence"/>
</dbReference>
<evidence type="ECO:0000313" key="2">
    <source>
        <dbReference type="EMBL" id="EFA85050.1"/>
    </source>
</evidence>
<dbReference type="InParanoid" id="D3B176"/>
<sequence length="526" mass="58777">MGYNGLVMSYSAYCFNSSITKWGCPASTCDNNTLTDGFFKYDFSFVDEYTVSDSLFYIAIQESTYYLVFRGTDNKVNAFEDFDFLSQAQFPKDSGSTALVSKGFYDACLRDQVLPALKAAGCHQYSDCNLMIFGHSFGGAMATLAALDFSINKYFGNIGVYTYGSPRVGNQEFAELFDANVPNSFRVVYLEDTIPHLPLPAFELLDSNATYLHVNTEVWINEYNSNPSEYPGFVICPENEQLNCSTGSFVQWTQFDTIDSLMAYHRSYFDFNLEVFCHDWTLDDLTVTPTPIPSSFDYPVLDLNVTSRWYAGGYNYSNVIGTFKNNGTEDIVNPVWKSTPNIVPIAVFGLTHTVVNDTINWHLSPGGNYTHFMAKGSSYTFAFAINLFMLLDKTTSTSFINEGGNRGTANHVNELEDLDFIHQAQFPKDSGETALVSQGFYDGKDIIFKGLREPVISALKAAGCYQYNDCKLMIVGHCFGGVSTYGSPRVGNQDFTELFKNHVANSIRVVYLEDTIPHLPLPAFDL</sequence>
<gene>
    <name evidence="2" type="ORF">PPL_02046</name>
</gene>
<accession>D3B176</accession>
<dbReference type="PANTHER" id="PTHR45856:SF24">
    <property type="entry name" value="FUNGAL LIPASE-LIKE DOMAIN-CONTAINING PROTEIN"/>
    <property type="match status" value="1"/>
</dbReference>
<protein>
    <recommendedName>
        <fullName evidence="1">Fungal lipase-type domain-containing protein</fullName>
    </recommendedName>
</protein>
<dbReference type="InterPro" id="IPR029058">
    <property type="entry name" value="AB_hydrolase_fold"/>
</dbReference>
<dbReference type="Gene3D" id="3.40.50.1820">
    <property type="entry name" value="alpha/beta hydrolase"/>
    <property type="match status" value="3"/>
</dbReference>
<evidence type="ECO:0000259" key="1">
    <source>
        <dbReference type="Pfam" id="PF01764"/>
    </source>
</evidence>
<dbReference type="GeneID" id="31357572"/>
<dbReference type="InterPro" id="IPR051218">
    <property type="entry name" value="Sec_MonoDiacylglyc_Lipase"/>
</dbReference>
<dbReference type="RefSeq" id="XP_020437160.1">
    <property type="nucleotide sequence ID" value="XM_020573043.1"/>
</dbReference>
<keyword evidence="3" id="KW-1185">Reference proteome</keyword>
<dbReference type="InterPro" id="IPR002921">
    <property type="entry name" value="Fungal_lipase-type"/>
</dbReference>